<dbReference type="EMBL" id="ML996707">
    <property type="protein sequence ID" value="KAF2396367.1"/>
    <property type="molecule type" value="Genomic_DNA"/>
</dbReference>
<gene>
    <name evidence="3" type="ORF">EJ06DRAFT_534096</name>
</gene>
<feature type="coiled-coil region" evidence="1">
    <location>
        <begin position="287"/>
        <end position="321"/>
    </location>
</feature>
<feature type="region of interest" description="Disordered" evidence="2">
    <location>
        <begin position="104"/>
        <end position="125"/>
    </location>
</feature>
<feature type="compositionally biased region" description="Basic residues" evidence="2">
    <location>
        <begin position="347"/>
        <end position="357"/>
    </location>
</feature>
<dbReference type="AlphaFoldDB" id="A0A6G1HKJ9"/>
<organism evidence="3 4">
    <name type="scientific">Trichodelitschia bisporula</name>
    <dbReference type="NCBI Taxonomy" id="703511"/>
    <lineage>
        <taxon>Eukaryota</taxon>
        <taxon>Fungi</taxon>
        <taxon>Dikarya</taxon>
        <taxon>Ascomycota</taxon>
        <taxon>Pezizomycotina</taxon>
        <taxon>Dothideomycetes</taxon>
        <taxon>Dothideomycetes incertae sedis</taxon>
        <taxon>Phaeotrichales</taxon>
        <taxon>Phaeotrichaceae</taxon>
        <taxon>Trichodelitschia</taxon>
    </lineage>
</organism>
<evidence type="ECO:0000256" key="1">
    <source>
        <dbReference type="SAM" id="Coils"/>
    </source>
</evidence>
<accession>A0A6G1HKJ9</accession>
<name>A0A6G1HKJ9_9PEZI</name>
<keyword evidence="4" id="KW-1185">Reference proteome</keyword>
<feature type="compositionally biased region" description="Low complexity" evidence="2">
    <location>
        <begin position="579"/>
        <end position="595"/>
    </location>
</feature>
<evidence type="ECO:0000256" key="2">
    <source>
        <dbReference type="SAM" id="MobiDB-lite"/>
    </source>
</evidence>
<feature type="region of interest" description="Disordered" evidence="2">
    <location>
        <begin position="573"/>
        <end position="595"/>
    </location>
</feature>
<feature type="region of interest" description="Disordered" evidence="2">
    <location>
        <begin position="517"/>
        <end position="541"/>
    </location>
</feature>
<feature type="coiled-coil region" evidence="1">
    <location>
        <begin position="374"/>
        <end position="401"/>
    </location>
</feature>
<dbReference type="PANTHER" id="PTHR42041:SF1">
    <property type="entry name" value="DNA ENDONUCLEASE ACTIVATOR CTP1 C-TERMINAL DOMAIN-CONTAINING PROTEIN"/>
    <property type="match status" value="1"/>
</dbReference>
<feature type="region of interest" description="Disordered" evidence="2">
    <location>
        <begin position="481"/>
        <end position="503"/>
    </location>
</feature>
<evidence type="ECO:0000313" key="4">
    <source>
        <dbReference type="Proteomes" id="UP000799640"/>
    </source>
</evidence>
<dbReference type="PANTHER" id="PTHR42041">
    <property type="entry name" value="DNA ENDONUCLEASE ACTIVATOR CTP1 C-TERMINAL DOMAIN-CONTAINING PROTEIN"/>
    <property type="match status" value="1"/>
</dbReference>
<feature type="region of interest" description="Disordered" evidence="2">
    <location>
        <begin position="440"/>
        <end position="464"/>
    </location>
</feature>
<feature type="compositionally biased region" description="Polar residues" evidence="2">
    <location>
        <begin position="483"/>
        <end position="494"/>
    </location>
</feature>
<reference evidence="3" key="1">
    <citation type="journal article" date="2020" name="Stud. Mycol.">
        <title>101 Dothideomycetes genomes: a test case for predicting lifestyles and emergence of pathogens.</title>
        <authorList>
            <person name="Haridas S."/>
            <person name="Albert R."/>
            <person name="Binder M."/>
            <person name="Bloem J."/>
            <person name="Labutti K."/>
            <person name="Salamov A."/>
            <person name="Andreopoulos B."/>
            <person name="Baker S."/>
            <person name="Barry K."/>
            <person name="Bills G."/>
            <person name="Bluhm B."/>
            <person name="Cannon C."/>
            <person name="Castanera R."/>
            <person name="Culley D."/>
            <person name="Daum C."/>
            <person name="Ezra D."/>
            <person name="Gonzalez J."/>
            <person name="Henrissat B."/>
            <person name="Kuo A."/>
            <person name="Liang C."/>
            <person name="Lipzen A."/>
            <person name="Lutzoni F."/>
            <person name="Magnuson J."/>
            <person name="Mondo S."/>
            <person name="Nolan M."/>
            <person name="Ohm R."/>
            <person name="Pangilinan J."/>
            <person name="Park H.-J."/>
            <person name="Ramirez L."/>
            <person name="Alfaro M."/>
            <person name="Sun H."/>
            <person name="Tritt A."/>
            <person name="Yoshinaga Y."/>
            <person name="Zwiers L.-H."/>
            <person name="Turgeon B."/>
            <person name="Goodwin S."/>
            <person name="Spatafora J."/>
            <person name="Crous P."/>
            <person name="Grigoriev I."/>
        </authorList>
    </citation>
    <scope>NUCLEOTIDE SEQUENCE</scope>
    <source>
        <strain evidence="3">CBS 262.69</strain>
    </source>
</reference>
<evidence type="ECO:0000313" key="3">
    <source>
        <dbReference type="EMBL" id="KAF2396367.1"/>
    </source>
</evidence>
<feature type="coiled-coil region" evidence="1">
    <location>
        <begin position="145"/>
        <end position="212"/>
    </location>
</feature>
<dbReference type="OrthoDB" id="4495335at2759"/>
<feature type="compositionally biased region" description="Low complexity" evidence="2">
    <location>
        <begin position="115"/>
        <end position="125"/>
    </location>
</feature>
<feature type="compositionally biased region" description="Basic and acidic residues" evidence="2">
    <location>
        <begin position="443"/>
        <end position="455"/>
    </location>
</feature>
<keyword evidence="1" id="KW-0175">Coiled coil</keyword>
<feature type="region of interest" description="Disordered" evidence="2">
    <location>
        <begin position="340"/>
        <end position="365"/>
    </location>
</feature>
<proteinExistence type="predicted"/>
<sequence>MDRPPVFFPASPGTPLFSLSPERVNGTRPPYSGPVNASPEFAKHDYGKSDFNNSAFNTPSFGKPDFKPEFGKPSLNAASTIDPFVITGSPSCVSALGSPIRGTSLLGSPNRGHSRSGSAASASDAHVQGMVARFDALSIRDWKASGELAIKRAEMAREMAELEREKLKTEVDALTEELRKVREEARRVKKELDEAREERRKGAKRIEVLGEELARSKETQSKATGMFEKEVKKCRKEAYKASTALVKTAEELKSVRSQLLVAQADLASEKQRCAKREQDAFTAQYRLVEVQEELERAWTQMKVLEEERNALKHTLHHEEVARIAAEGMIALPTIDEDDFLLSSPSKSPRKSPTKQHSRGNSDKENVVPLAGLELKLLEEDLALERRRRESAEDQIEFMKMECQFLVCSCRIAEGRGGRYVHDASLVEEMEHIKQTLPLPLPRAPKEEHRDEHEDTPMEDASPAAEEDDHLLINFTDAPEVQAPSRTQTSALADSQPQPIPTTTPAPIMHAEIIDIPLPASPTTSPETTPSPLSTPTLAPQTPSNVEIRTITTTTTIPITFSPHPSTLIQHAPNHAAPHTPSAGTPASPFPAPSTAGKAFKPDGTLDRAAALAQIQARRGRARSMALGTATPKSVREEGVGVDGRRDVSAPVLRVRSKSRTRGVVC</sequence>
<dbReference type="Proteomes" id="UP000799640">
    <property type="component" value="Unassembled WGS sequence"/>
</dbReference>
<protein>
    <submittedName>
        <fullName evidence="3">Uncharacterized protein</fullName>
    </submittedName>
</protein>
<feature type="region of interest" description="Disordered" evidence="2">
    <location>
        <begin position="1"/>
        <end position="44"/>
    </location>
</feature>